<evidence type="ECO:0000313" key="8">
    <source>
        <dbReference type="Proteomes" id="UP001188597"/>
    </source>
</evidence>
<evidence type="ECO:0000256" key="1">
    <source>
        <dbReference type="ARBA" id="ARBA00004141"/>
    </source>
</evidence>
<keyword evidence="8" id="KW-1185">Reference proteome</keyword>
<dbReference type="Pfam" id="PF01061">
    <property type="entry name" value="ABC2_membrane"/>
    <property type="match status" value="1"/>
</dbReference>
<gene>
    <name evidence="7" type="ORF">RJ639_016130</name>
</gene>
<evidence type="ECO:0000256" key="4">
    <source>
        <dbReference type="ARBA" id="ARBA00023136"/>
    </source>
</evidence>
<feature type="transmembrane region" description="Helical" evidence="5">
    <location>
        <begin position="61"/>
        <end position="79"/>
    </location>
</feature>
<accession>A0AA88VDL0</accession>
<dbReference type="InterPro" id="IPR013525">
    <property type="entry name" value="ABC2_TM"/>
</dbReference>
<name>A0AA88VDL0_9ASTE</name>
<keyword evidence="2 5" id="KW-0812">Transmembrane</keyword>
<feature type="domain" description="ABC-2 type transporter transmembrane" evidence="6">
    <location>
        <begin position="41"/>
        <end position="113"/>
    </location>
</feature>
<comment type="subcellular location">
    <subcellularLocation>
        <location evidence="1">Membrane</location>
        <topology evidence="1">Multi-pass membrane protein</topology>
    </subcellularLocation>
</comment>
<evidence type="ECO:0000256" key="2">
    <source>
        <dbReference type="ARBA" id="ARBA00022692"/>
    </source>
</evidence>
<reference evidence="7" key="1">
    <citation type="submission" date="2022-12" db="EMBL/GenBank/DDBJ databases">
        <title>Draft genome assemblies for two species of Escallonia (Escalloniales).</title>
        <authorList>
            <person name="Chanderbali A."/>
            <person name="Dervinis C."/>
            <person name="Anghel I."/>
            <person name="Soltis D."/>
            <person name="Soltis P."/>
            <person name="Zapata F."/>
        </authorList>
    </citation>
    <scope>NUCLEOTIDE SEQUENCE</scope>
    <source>
        <strain evidence="7">UCBG64.0493</strain>
        <tissue evidence="7">Leaf</tissue>
    </source>
</reference>
<dbReference type="GO" id="GO:0140359">
    <property type="term" value="F:ABC-type transporter activity"/>
    <property type="evidence" value="ECO:0007669"/>
    <property type="project" value="InterPro"/>
</dbReference>
<dbReference type="AlphaFoldDB" id="A0AA88VDL0"/>
<keyword evidence="4 5" id="KW-0472">Membrane</keyword>
<organism evidence="7 8">
    <name type="scientific">Escallonia herrerae</name>
    <dbReference type="NCBI Taxonomy" id="1293975"/>
    <lineage>
        <taxon>Eukaryota</taxon>
        <taxon>Viridiplantae</taxon>
        <taxon>Streptophyta</taxon>
        <taxon>Embryophyta</taxon>
        <taxon>Tracheophyta</taxon>
        <taxon>Spermatophyta</taxon>
        <taxon>Magnoliopsida</taxon>
        <taxon>eudicotyledons</taxon>
        <taxon>Gunneridae</taxon>
        <taxon>Pentapetalae</taxon>
        <taxon>asterids</taxon>
        <taxon>campanulids</taxon>
        <taxon>Escalloniales</taxon>
        <taxon>Escalloniaceae</taxon>
        <taxon>Escallonia</taxon>
    </lineage>
</organism>
<evidence type="ECO:0000256" key="5">
    <source>
        <dbReference type="SAM" id="Phobius"/>
    </source>
</evidence>
<feature type="transmembrane region" description="Helical" evidence="5">
    <location>
        <begin position="91"/>
        <end position="115"/>
    </location>
</feature>
<keyword evidence="3 5" id="KW-1133">Transmembrane helix</keyword>
<comment type="caution">
    <text evidence="7">The sequence shown here is derived from an EMBL/GenBank/DDBJ whole genome shotgun (WGS) entry which is preliminary data.</text>
</comment>
<dbReference type="Proteomes" id="UP001188597">
    <property type="component" value="Unassembled WGS sequence"/>
</dbReference>
<dbReference type="GO" id="GO:0016020">
    <property type="term" value="C:membrane"/>
    <property type="evidence" value="ECO:0007669"/>
    <property type="project" value="UniProtKB-SubCell"/>
</dbReference>
<dbReference type="PANTHER" id="PTHR48040">
    <property type="entry name" value="PLEIOTROPIC DRUG RESISTANCE PROTEIN 1-LIKE ISOFORM X1"/>
    <property type="match status" value="1"/>
</dbReference>
<sequence>MMRWNNFDRGNKQLMKSLSTPPPGSKDLHFSTRFSQNAWGQFTSCLWKQHLSYWRSPSYNLIRTIYMLFLSLLFGLLYWDQGRKINNQQSVFNIFGSMFISVLLSGILLFSGAIYHN</sequence>
<evidence type="ECO:0000259" key="6">
    <source>
        <dbReference type="Pfam" id="PF01061"/>
    </source>
</evidence>
<dbReference type="PANTHER" id="PTHR48040:SF18">
    <property type="entry name" value="PLEIOTROPIC DRUG RESISTANCE PROTEIN 3-LIKE ISOFORM X1"/>
    <property type="match status" value="1"/>
</dbReference>
<proteinExistence type="predicted"/>
<evidence type="ECO:0000313" key="7">
    <source>
        <dbReference type="EMBL" id="KAK3005013.1"/>
    </source>
</evidence>
<dbReference type="EMBL" id="JAVXUP010002180">
    <property type="protein sequence ID" value="KAK3005013.1"/>
    <property type="molecule type" value="Genomic_DNA"/>
</dbReference>
<evidence type="ECO:0000256" key="3">
    <source>
        <dbReference type="ARBA" id="ARBA00022989"/>
    </source>
</evidence>
<protein>
    <recommendedName>
        <fullName evidence="6">ABC-2 type transporter transmembrane domain-containing protein</fullName>
    </recommendedName>
</protein>